<dbReference type="Proteomes" id="UP000548119">
    <property type="component" value="Unassembled WGS sequence"/>
</dbReference>
<organism evidence="1 2">
    <name type="scientific">Bartonella chomelii</name>
    <dbReference type="NCBI Taxonomy" id="236402"/>
    <lineage>
        <taxon>Bacteria</taxon>
        <taxon>Pseudomonadati</taxon>
        <taxon>Pseudomonadota</taxon>
        <taxon>Alphaproteobacteria</taxon>
        <taxon>Hyphomicrobiales</taxon>
        <taxon>Bartonellaceae</taxon>
        <taxon>Bartonella</taxon>
    </lineage>
</organism>
<dbReference type="EMBL" id="JACJIR010000002">
    <property type="protein sequence ID" value="MBA9082699.1"/>
    <property type="molecule type" value="Genomic_DNA"/>
</dbReference>
<evidence type="ECO:0000313" key="1">
    <source>
        <dbReference type="EMBL" id="MBA9082699.1"/>
    </source>
</evidence>
<dbReference type="RefSeq" id="WP_182479777.1">
    <property type="nucleotide sequence ID" value="NZ_CAWPNC010000002.1"/>
</dbReference>
<proteinExistence type="predicted"/>
<evidence type="ECO:0000313" key="2">
    <source>
        <dbReference type="Proteomes" id="UP000548119"/>
    </source>
</evidence>
<name>A0ABR6E2B0_9HYPH</name>
<keyword evidence="2" id="KW-1185">Reference proteome</keyword>
<gene>
    <name evidence="1" type="ORF">GGR10_000540</name>
</gene>
<protein>
    <submittedName>
        <fullName evidence="1">Uncharacterized protein</fullName>
    </submittedName>
</protein>
<sequence>MSYVGGGVKMRGSRPRVCGNQIGYTGCIGGWCKGIGGVVGVGRMDVLVWRNAGGGKVARGKGR</sequence>
<accession>A0ABR6E2B0</accession>
<comment type="caution">
    <text evidence="1">The sequence shown here is derived from an EMBL/GenBank/DDBJ whole genome shotgun (WGS) entry which is preliminary data.</text>
</comment>
<reference evidence="1 2" key="1">
    <citation type="submission" date="2020-08" db="EMBL/GenBank/DDBJ databases">
        <title>Genomic Encyclopedia of Type Strains, Phase IV (KMG-IV): sequencing the most valuable type-strain genomes for metagenomic binning, comparative biology and taxonomic classification.</title>
        <authorList>
            <person name="Goeker M."/>
        </authorList>
    </citation>
    <scope>NUCLEOTIDE SEQUENCE [LARGE SCALE GENOMIC DNA]</scope>
    <source>
        <strain evidence="1 2">DSM 21431</strain>
    </source>
</reference>